<dbReference type="Proteomes" id="UP000832097">
    <property type="component" value="Chromosome"/>
</dbReference>
<dbReference type="EMBL" id="CP094528">
    <property type="protein sequence ID" value="UOE45892.1"/>
    <property type="molecule type" value="Genomic_DNA"/>
</dbReference>
<dbReference type="RefSeq" id="WP_243558596.1">
    <property type="nucleotide sequence ID" value="NZ_CP094528.1"/>
</dbReference>
<evidence type="ECO:0008006" key="3">
    <source>
        <dbReference type="Google" id="ProtNLM"/>
    </source>
</evidence>
<evidence type="ECO:0000313" key="2">
    <source>
        <dbReference type="Proteomes" id="UP000832097"/>
    </source>
</evidence>
<name>A0ABY4C373_9MICO</name>
<reference evidence="1 2" key="1">
    <citation type="submission" date="2022-03" db="EMBL/GenBank/DDBJ databases">
        <title>Mucilaginibacter sp. isolated from the gut of Protaetia brevitarsis seulensis larvae.</title>
        <authorList>
            <person name="Won M."/>
            <person name="Kim S.-J."/>
            <person name="Kwon S.-W."/>
        </authorList>
    </citation>
    <scope>NUCLEOTIDE SEQUENCE [LARGE SCALE GENOMIC DNA]</scope>
    <source>
        <strain evidence="1 2">CFWR-12</strain>
    </source>
</reference>
<accession>A0ABY4C373</accession>
<evidence type="ECO:0000313" key="1">
    <source>
        <dbReference type="EMBL" id="UOE45892.1"/>
    </source>
</evidence>
<keyword evidence="2" id="KW-1185">Reference proteome</keyword>
<proteinExistence type="predicted"/>
<sequence length="538" mass="58252">MSADLLLNGTPEWSSANYSVIEDASPLSAADTQGGVGSFSATVPLRGNTRRLWNKTVEMSDPERGKTTGRITEITGSSNGAATITADSRLIALDVERAIAAFTGDLGDYLRGVLGACGIEEGVWVDEQIAERAVVMPGWEGNVWDVLKEICHTQQIEVALVSNNVVVRFPRERVAQMHRTSQQSWTIATGELAQSVVAYWDEKEWVERGLIYPAGGWNTDVDVIQVGAGETLEVELDLEPTGEDGTGAGFSAVDVEQPTCVSEVWLDNVTESCYTISGGDNLIIPPQQWYDGGGSVTVEPIEGGTRLLLRVTAPAEEKYAPYSLSMPADSDDYSSLRLLGSGVRYIRHRVELAVPGVDGDQASKEVGVEIPGRFLDSYADAWHAAQRAVAAFCMPDASIGFQSRGIHRIGDIGSYRYPTDADFEADYAGLSTDDWDEQYEGWTVDQWDEMWAAKTREDFTNQAFGNIAGARMQIDGTWYRITSATTTAATTGGTAVADTIDADFEQAWAGATVEDWDAVWAGRPVEDWEAAPLEGAPA</sequence>
<gene>
    <name evidence="1" type="ORF">MTO99_09175</name>
</gene>
<protein>
    <recommendedName>
        <fullName evidence="3">Minor tail protein</fullName>
    </recommendedName>
</protein>
<organism evidence="1 2">
    <name type="scientific">Agromyces larvae</name>
    <dbReference type="NCBI Taxonomy" id="2929802"/>
    <lineage>
        <taxon>Bacteria</taxon>
        <taxon>Bacillati</taxon>
        <taxon>Actinomycetota</taxon>
        <taxon>Actinomycetes</taxon>
        <taxon>Micrococcales</taxon>
        <taxon>Microbacteriaceae</taxon>
        <taxon>Agromyces</taxon>
    </lineage>
</organism>